<keyword evidence="3" id="KW-1185">Reference proteome</keyword>
<dbReference type="Proteomes" id="UP001150942">
    <property type="component" value="Unassembled WGS sequence"/>
</dbReference>
<reference evidence="2" key="1">
    <citation type="submission" date="2022-11" db="EMBL/GenBank/DDBJ databases">
        <authorList>
            <person name="Petersen C."/>
        </authorList>
    </citation>
    <scope>NUCLEOTIDE SEQUENCE</scope>
    <source>
        <strain evidence="2">IBT 20477</strain>
    </source>
</reference>
<dbReference type="EMBL" id="JAPQKQ010000009">
    <property type="protein sequence ID" value="KAJ5182106.1"/>
    <property type="molecule type" value="Genomic_DNA"/>
</dbReference>
<organism evidence="2 3">
    <name type="scientific">Penicillium cf. viridicatum</name>
    <dbReference type="NCBI Taxonomy" id="2972119"/>
    <lineage>
        <taxon>Eukaryota</taxon>
        <taxon>Fungi</taxon>
        <taxon>Dikarya</taxon>
        <taxon>Ascomycota</taxon>
        <taxon>Pezizomycotina</taxon>
        <taxon>Eurotiomycetes</taxon>
        <taxon>Eurotiomycetidae</taxon>
        <taxon>Eurotiales</taxon>
        <taxon>Aspergillaceae</taxon>
        <taxon>Penicillium</taxon>
    </lineage>
</organism>
<reference evidence="2" key="2">
    <citation type="journal article" date="2023" name="IMA Fungus">
        <title>Comparative genomic study of the Penicillium genus elucidates a diverse pangenome and 15 lateral gene transfer events.</title>
        <authorList>
            <person name="Petersen C."/>
            <person name="Sorensen T."/>
            <person name="Nielsen M.R."/>
            <person name="Sondergaard T.E."/>
            <person name="Sorensen J.L."/>
            <person name="Fitzpatrick D.A."/>
            <person name="Frisvad J.C."/>
            <person name="Nielsen K.L."/>
        </authorList>
    </citation>
    <scope>NUCLEOTIDE SEQUENCE</scope>
    <source>
        <strain evidence="2">IBT 20477</strain>
    </source>
</reference>
<evidence type="ECO:0000256" key="1">
    <source>
        <dbReference type="SAM" id="MobiDB-lite"/>
    </source>
</evidence>
<accession>A0A9W9IRF9</accession>
<feature type="region of interest" description="Disordered" evidence="1">
    <location>
        <begin position="35"/>
        <end position="70"/>
    </location>
</feature>
<proteinExistence type="predicted"/>
<sequence>MGYVDVPQNGQTMDMHSISDAAFIPGGKYIRVHRPSGRDHFGGEGRVGTLSEHPTEIRWVGNDRDEENVR</sequence>
<gene>
    <name evidence="2" type="ORF">N7449_012253</name>
</gene>
<protein>
    <submittedName>
        <fullName evidence="2">Uncharacterized protein</fullName>
    </submittedName>
</protein>
<evidence type="ECO:0000313" key="2">
    <source>
        <dbReference type="EMBL" id="KAJ5182106.1"/>
    </source>
</evidence>
<feature type="compositionally biased region" description="Basic and acidic residues" evidence="1">
    <location>
        <begin position="53"/>
        <end position="70"/>
    </location>
</feature>
<dbReference type="AlphaFoldDB" id="A0A9W9IRF9"/>
<name>A0A9W9IRF9_9EURO</name>
<evidence type="ECO:0000313" key="3">
    <source>
        <dbReference type="Proteomes" id="UP001150942"/>
    </source>
</evidence>
<comment type="caution">
    <text evidence="2">The sequence shown here is derived from an EMBL/GenBank/DDBJ whole genome shotgun (WGS) entry which is preliminary data.</text>
</comment>